<evidence type="ECO:0000313" key="7">
    <source>
        <dbReference type="Proteomes" id="UP000238937"/>
    </source>
</evidence>
<keyword evidence="7" id="KW-1185">Reference proteome</keyword>
<dbReference type="PANTHER" id="PTHR30483">
    <property type="entry name" value="LEUCINE-SPECIFIC-BINDING PROTEIN"/>
    <property type="match status" value="1"/>
</dbReference>
<dbReference type="EMBL" id="PVWO01000068">
    <property type="protein sequence ID" value="PSB57646.1"/>
    <property type="molecule type" value="Genomic_DNA"/>
</dbReference>
<reference evidence="6 7" key="1">
    <citation type="submission" date="2018-03" db="EMBL/GenBank/DDBJ databases">
        <title>The ancient ancestry and fast evolution of plastids.</title>
        <authorList>
            <person name="Moore K.R."/>
            <person name="Magnabosco C."/>
            <person name="Momper L."/>
            <person name="Gold D.A."/>
            <person name="Bosak T."/>
            <person name="Fournier G.P."/>
        </authorList>
    </citation>
    <scope>NUCLEOTIDE SEQUENCE [LARGE SCALE GENOMIC DNA]</scope>
    <source>
        <strain evidence="6 7">CCALA 037</strain>
    </source>
</reference>
<sequence length="865" mass="95693">MSHIRIIDLTSSTNLAPLSAKLTVAKIDDAGAIISREHPVAEGTLNVEPLIALNQQITARFKTATSQDRYFGGIQLPKTMVQNVANDRDTLKADIEQLRDSLDRTLEQSSWMKIREGLLRSLNRIPPSEPIRLVILTDNYDLQALSIEQTSFITNILASEDRSVSVVFAHQELTRKLTWQKIPKILVVLGNQQGIEAPIQIQEIERYFRSPAIVTPLYQPSPSQVLEAISDGHFDIIIMVGHSQMNDTGLDGKIGINELDSIAIKQYTQSFKNSVKNGLKLVILAGCSSIGAARALAASNIGVPNVIAFRVPVHYRVLRLFFERLLHYWIVRSQSLEIAMTETRGELINYDLDCPGTSILPILFTSPYAPPLKFPTPSRSPWQKRLHNLVLHPLITIKFIGKQMKIPAIVFLGLAVAAVWYWRSQSPKLEAACNSIQGDGISCGEEILLKEPNISTQRYKQLGANAIAKRDYPQAIQFLTKAWDAKKDPETSIMLENAKLANQNVAIRTIAVTIPASQSTPLDIPTGMLKSIAFAQQQWNANPSHSWKLQVVIADDKNDKHSVDSLVQNLLKREIFAGIGSYASEVTLVAKDIYNLQSTVLVSGTSTSTNLTSTGANNFFFRVCSNNKVSGKEIANYLKAHKYNKIALFRTTGKTFSDSMTAALKANSQGIDIVAEFDFAPNGDAIDIVKAVKRSGAQAIVLIPDAYTSDAPERTRLLSIIEANNGELPIIGNEVVKDQTLFSRFGKKQLEKLVVSLTWHPSFYQNNTIVLPAFWGDKANLDHRIAMNYDANQVVIQALDRVLIDLNIIDARRELQKIISSSTFTIPGITGEVSLTGSDRSQAINSLVTPKCDGTRCKDFKPAIF</sequence>
<dbReference type="InterPro" id="IPR028082">
    <property type="entry name" value="Peripla_BP_I"/>
</dbReference>
<dbReference type="InterPro" id="IPR028081">
    <property type="entry name" value="Leu-bd"/>
</dbReference>
<evidence type="ECO:0008006" key="8">
    <source>
        <dbReference type="Google" id="ProtNLM"/>
    </source>
</evidence>
<feature type="domain" description="Leucine-binding protein" evidence="5">
    <location>
        <begin position="545"/>
        <end position="703"/>
    </location>
</feature>
<name>A0A2T1GIS9_9CYAN</name>
<evidence type="ECO:0000256" key="2">
    <source>
        <dbReference type="ARBA" id="ARBA00022729"/>
    </source>
</evidence>
<evidence type="ECO:0000256" key="1">
    <source>
        <dbReference type="ARBA" id="ARBA00010062"/>
    </source>
</evidence>
<dbReference type="Pfam" id="PF13458">
    <property type="entry name" value="Peripla_BP_6"/>
    <property type="match status" value="1"/>
</dbReference>
<dbReference type="InterPro" id="IPR051010">
    <property type="entry name" value="BCAA_transport"/>
</dbReference>
<keyword evidence="3" id="KW-0175">Coiled coil</keyword>
<evidence type="ECO:0000259" key="4">
    <source>
        <dbReference type="Pfam" id="PF12770"/>
    </source>
</evidence>
<organism evidence="6 7">
    <name type="scientific">Chamaesiphon polymorphus CCALA 037</name>
    <dbReference type="NCBI Taxonomy" id="2107692"/>
    <lineage>
        <taxon>Bacteria</taxon>
        <taxon>Bacillati</taxon>
        <taxon>Cyanobacteriota</taxon>
        <taxon>Cyanophyceae</taxon>
        <taxon>Gomontiellales</taxon>
        <taxon>Chamaesiphonaceae</taxon>
        <taxon>Chamaesiphon</taxon>
    </lineage>
</organism>
<accession>A0A2T1GIS9</accession>
<keyword evidence="2" id="KW-0732">Signal</keyword>
<dbReference type="AlphaFoldDB" id="A0A2T1GIS9"/>
<dbReference type="SUPFAM" id="SSF53822">
    <property type="entry name" value="Periplasmic binding protein-like I"/>
    <property type="match status" value="1"/>
</dbReference>
<proteinExistence type="inferred from homology"/>
<evidence type="ECO:0000259" key="5">
    <source>
        <dbReference type="Pfam" id="PF13458"/>
    </source>
</evidence>
<evidence type="ECO:0000256" key="3">
    <source>
        <dbReference type="SAM" id="Coils"/>
    </source>
</evidence>
<evidence type="ECO:0000313" key="6">
    <source>
        <dbReference type="EMBL" id="PSB57646.1"/>
    </source>
</evidence>
<comment type="caution">
    <text evidence="6">The sequence shown here is derived from an EMBL/GenBank/DDBJ whole genome shotgun (WGS) entry which is preliminary data.</text>
</comment>
<feature type="coiled-coil region" evidence="3">
    <location>
        <begin position="81"/>
        <end position="108"/>
    </location>
</feature>
<comment type="similarity">
    <text evidence="1">Belongs to the leucine-binding protein family.</text>
</comment>
<dbReference type="Gene3D" id="3.40.50.2300">
    <property type="match status" value="2"/>
</dbReference>
<protein>
    <recommendedName>
        <fullName evidence="8">ABC transporter substrate-binding protein</fullName>
    </recommendedName>
</protein>
<dbReference type="Pfam" id="PF12770">
    <property type="entry name" value="CHAT"/>
    <property type="match status" value="1"/>
</dbReference>
<dbReference type="InterPro" id="IPR024983">
    <property type="entry name" value="CHAT_dom"/>
</dbReference>
<dbReference type="Proteomes" id="UP000238937">
    <property type="component" value="Unassembled WGS sequence"/>
</dbReference>
<dbReference type="RefSeq" id="WP_106302365.1">
    <property type="nucleotide sequence ID" value="NZ_PVWO01000068.1"/>
</dbReference>
<dbReference type="OrthoDB" id="446586at2"/>
<feature type="domain" description="CHAT" evidence="4">
    <location>
        <begin position="196"/>
        <end position="351"/>
    </location>
</feature>
<dbReference type="CDD" id="cd06268">
    <property type="entry name" value="PBP1_ABC_transporter_LIVBP-like"/>
    <property type="match status" value="1"/>
</dbReference>
<gene>
    <name evidence="6" type="ORF">C7B77_07665</name>
</gene>
<dbReference type="PANTHER" id="PTHR30483:SF6">
    <property type="entry name" value="PERIPLASMIC BINDING PROTEIN OF ABC TRANSPORTER FOR NATURAL AMINO ACIDS"/>
    <property type="match status" value="1"/>
</dbReference>